<proteinExistence type="predicted"/>
<dbReference type="STRING" id="1036612.A0A1L9TW33"/>
<dbReference type="SUPFAM" id="SSF49785">
    <property type="entry name" value="Galactose-binding domain-like"/>
    <property type="match status" value="1"/>
</dbReference>
<dbReference type="Gene3D" id="2.60.120.260">
    <property type="entry name" value="Galactose-binding domain-like"/>
    <property type="match status" value="2"/>
</dbReference>
<dbReference type="EMBL" id="KV878582">
    <property type="protein sequence ID" value="OJJ63641.1"/>
    <property type="molecule type" value="Genomic_DNA"/>
</dbReference>
<dbReference type="AlphaFoldDB" id="A0A1L9TW33"/>
<gene>
    <name evidence="2" type="ORF">ASPSYDRAFT_140026</name>
</gene>
<dbReference type="SUPFAM" id="SSF48208">
    <property type="entry name" value="Six-hairpin glycosidases"/>
    <property type="match status" value="1"/>
</dbReference>
<dbReference type="PANTHER" id="PTHR34987:SF2">
    <property type="entry name" value="B, PUTATIVE (AFU_ORTHOLOGUE AFUA_7G05040)-RELATED"/>
    <property type="match status" value="1"/>
</dbReference>
<name>A0A1L9TW33_9EURO</name>
<dbReference type="InterPro" id="IPR008928">
    <property type="entry name" value="6-hairpin_glycosidase_sf"/>
</dbReference>
<dbReference type="Gene3D" id="1.50.10.10">
    <property type="match status" value="1"/>
</dbReference>
<dbReference type="Gene3D" id="2.60.420.10">
    <property type="entry name" value="Maltose phosphorylase, domain 3"/>
    <property type="match status" value="1"/>
</dbReference>
<dbReference type="RefSeq" id="XP_040707447.1">
    <property type="nucleotide sequence ID" value="XM_040841003.1"/>
</dbReference>
<dbReference type="GO" id="GO:0005975">
    <property type="term" value="P:carbohydrate metabolic process"/>
    <property type="evidence" value="ECO:0007669"/>
    <property type="project" value="InterPro"/>
</dbReference>
<organism evidence="2 3">
    <name type="scientific">Aspergillus sydowii CBS 593.65</name>
    <dbReference type="NCBI Taxonomy" id="1036612"/>
    <lineage>
        <taxon>Eukaryota</taxon>
        <taxon>Fungi</taxon>
        <taxon>Dikarya</taxon>
        <taxon>Ascomycota</taxon>
        <taxon>Pezizomycotina</taxon>
        <taxon>Eurotiomycetes</taxon>
        <taxon>Eurotiomycetidae</taxon>
        <taxon>Eurotiales</taxon>
        <taxon>Aspergillaceae</taxon>
        <taxon>Aspergillus</taxon>
        <taxon>Aspergillus subgen. Nidulantes</taxon>
    </lineage>
</organism>
<protein>
    <recommendedName>
        <fullName evidence="1">Alpha-L-rhamnosidase six-hairpin glycosidase domain-containing protein</fullName>
    </recommendedName>
</protein>
<dbReference type="VEuPathDB" id="FungiDB:ASPSYDRAFT_140026"/>
<dbReference type="InterPro" id="IPR008979">
    <property type="entry name" value="Galactose-bd-like_sf"/>
</dbReference>
<keyword evidence="3" id="KW-1185">Reference proteome</keyword>
<sequence length="805" mass="90962">MGRHWSQDTDWIWSPNWDEKDHVARFVQFRKTFTVETVPAQCVVHVSADTRYRLFVNGQSVAFGPAKSHLGEWNYETVDVAPLLRIGGNVVAARVLRYSPFHSGNMSMARGIIPGFILHCSDMVSYHDISTSSSWRCKVDDAVKILSTRDWNPALGPSFLSVSEDVDGSKEDRGWLGIECNDSTWHSAIKSTMKTPMLPILDPWRLAERSIPHFPEIDTRFTSVARCDGELDAVRWHRLVQSNEAVEVLPNSQTTVVLDAARLTTAFLQFRFQGGAASRIRIRTAECFEKPSESPTPNPFARNKGDRTDASGIIVGQDDFYTIDRSIPADFDVSYEPFWFRTFRYVELHIETSSTPLRVLQLDYRAMHYPLDIKTEISHFPSPDTAKTWEISLNTLRNCMHETYEDCPFYEQNQFAMDARLQILFTYQLSHDDRLARKCMQEFYASRRPDGLIETHFPSPFPGVNIPCFSLYWILMVHDHMMYFGDASLVRRYLGAIDGILNHFDQRLNENGLVGRFAWDVWPFVDWTREWSDPVSARGDFRNLAVPPAYHRTGVATHNSLIYAYALQKAAELCAFIGRHDTGAEYRQRASNLNNAVVKNCLRGGGGFFVDGPDSPDEERSQHCQVFAVLSGAVGGDEARDILLRALTDEQSGYARCSYAMGFYVFEAARKTNLYDQLRPMLLRPWSDMMSQNLTTWAESAAMPRSDCHGWSAVPVHDFVANVAGLSPGGPGFGTIRFEPRRKHWETMEGSFAIAGSGVVRISWAPGRPIAFTPDFDARVEVLGVNGSGAVYQVASGETLAIRHE</sequence>
<evidence type="ECO:0000313" key="2">
    <source>
        <dbReference type="EMBL" id="OJJ63641.1"/>
    </source>
</evidence>
<dbReference type="InterPro" id="IPR012341">
    <property type="entry name" value="6hp_glycosidase-like_sf"/>
</dbReference>
<accession>A0A1L9TW33</accession>
<dbReference type="OrthoDB" id="6503935at2759"/>
<dbReference type="InterPro" id="IPR035396">
    <property type="entry name" value="Bac_rhamnosid6H"/>
</dbReference>
<reference evidence="3" key="1">
    <citation type="journal article" date="2017" name="Genome Biol.">
        <title>Comparative genomics reveals high biological diversity and specific adaptations in the industrially and medically important fungal genus Aspergillus.</title>
        <authorList>
            <person name="de Vries R.P."/>
            <person name="Riley R."/>
            <person name="Wiebenga A."/>
            <person name="Aguilar-Osorio G."/>
            <person name="Amillis S."/>
            <person name="Uchima C.A."/>
            <person name="Anderluh G."/>
            <person name="Asadollahi M."/>
            <person name="Askin M."/>
            <person name="Barry K."/>
            <person name="Battaglia E."/>
            <person name="Bayram O."/>
            <person name="Benocci T."/>
            <person name="Braus-Stromeyer S.A."/>
            <person name="Caldana C."/>
            <person name="Canovas D."/>
            <person name="Cerqueira G.C."/>
            <person name="Chen F."/>
            <person name="Chen W."/>
            <person name="Choi C."/>
            <person name="Clum A."/>
            <person name="Dos Santos R.A."/>
            <person name="Damasio A.R."/>
            <person name="Diallinas G."/>
            <person name="Emri T."/>
            <person name="Fekete E."/>
            <person name="Flipphi M."/>
            <person name="Freyberg S."/>
            <person name="Gallo A."/>
            <person name="Gournas C."/>
            <person name="Habgood R."/>
            <person name="Hainaut M."/>
            <person name="Harispe M.L."/>
            <person name="Henrissat B."/>
            <person name="Hilden K.S."/>
            <person name="Hope R."/>
            <person name="Hossain A."/>
            <person name="Karabika E."/>
            <person name="Karaffa L."/>
            <person name="Karanyi Z."/>
            <person name="Krasevec N."/>
            <person name="Kuo A."/>
            <person name="Kusch H."/>
            <person name="LaButti K."/>
            <person name="Lagendijk E.L."/>
            <person name="Lapidus A."/>
            <person name="Levasseur A."/>
            <person name="Lindquist E."/>
            <person name="Lipzen A."/>
            <person name="Logrieco A.F."/>
            <person name="MacCabe A."/>
            <person name="Maekelae M.R."/>
            <person name="Malavazi I."/>
            <person name="Melin P."/>
            <person name="Meyer V."/>
            <person name="Mielnichuk N."/>
            <person name="Miskei M."/>
            <person name="Molnar A.P."/>
            <person name="Mule G."/>
            <person name="Ngan C.Y."/>
            <person name="Orejas M."/>
            <person name="Orosz E."/>
            <person name="Ouedraogo J.P."/>
            <person name="Overkamp K.M."/>
            <person name="Park H.-S."/>
            <person name="Perrone G."/>
            <person name="Piumi F."/>
            <person name="Punt P.J."/>
            <person name="Ram A.F."/>
            <person name="Ramon A."/>
            <person name="Rauscher S."/>
            <person name="Record E."/>
            <person name="Riano-Pachon D.M."/>
            <person name="Robert V."/>
            <person name="Roehrig J."/>
            <person name="Ruller R."/>
            <person name="Salamov A."/>
            <person name="Salih N.S."/>
            <person name="Samson R.A."/>
            <person name="Sandor E."/>
            <person name="Sanguinetti M."/>
            <person name="Schuetze T."/>
            <person name="Sepcic K."/>
            <person name="Shelest E."/>
            <person name="Sherlock G."/>
            <person name="Sophianopoulou V."/>
            <person name="Squina F.M."/>
            <person name="Sun H."/>
            <person name="Susca A."/>
            <person name="Todd R.B."/>
            <person name="Tsang A."/>
            <person name="Unkles S.E."/>
            <person name="van de Wiele N."/>
            <person name="van Rossen-Uffink D."/>
            <person name="Oliveira J.V."/>
            <person name="Vesth T.C."/>
            <person name="Visser J."/>
            <person name="Yu J.-H."/>
            <person name="Zhou M."/>
            <person name="Andersen M.R."/>
            <person name="Archer D.B."/>
            <person name="Baker S.E."/>
            <person name="Benoit I."/>
            <person name="Brakhage A.A."/>
            <person name="Braus G.H."/>
            <person name="Fischer R."/>
            <person name="Frisvad J.C."/>
            <person name="Goldman G.H."/>
            <person name="Houbraken J."/>
            <person name="Oakley B."/>
            <person name="Pocsi I."/>
            <person name="Scazzocchio C."/>
            <person name="Seiboth B."/>
            <person name="vanKuyk P.A."/>
            <person name="Wortman J."/>
            <person name="Dyer P.S."/>
            <person name="Grigoriev I.V."/>
        </authorList>
    </citation>
    <scope>NUCLEOTIDE SEQUENCE [LARGE SCALE GENOMIC DNA]</scope>
    <source>
        <strain evidence="3">CBS 593.65</strain>
    </source>
</reference>
<evidence type="ECO:0000313" key="3">
    <source>
        <dbReference type="Proteomes" id="UP000184356"/>
    </source>
</evidence>
<feature type="domain" description="Alpha-L-rhamnosidase six-hairpin glycosidase" evidence="1">
    <location>
        <begin position="386"/>
        <end position="714"/>
    </location>
</feature>
<dbReference type="PANTHER" id="PTHR34987">
    <property type="entry name" value="C, PUTATIVE (AFU_ORTHOLOGUE AFUA_3G02880)-RELATED"/>
    <property type="match status" value="1"/>
</dbReference>
<dbReference type="GeneID" id="63757076"/>
<dbReference type="Pfam" id="PF17389">
    <property type="entry name" value="Bac_rhamnosid6H"/>
    <property type="match status" value="1"/>
</dbReference>
<dbReference type="GO" id="GO:0003824">
    <property type="term" value="F:catalytic activity"/>
    <property type="evidence" value="ECO:0007669"/>
    <property type="project" value="UniProtKB-ARBA"/>
</dbReference>
<evidence type="ECO:0000259" key="1">
    <source>
        <dbReference type="Pfam" id="PF17389"/>
    </source>
</evidence>
<dbReference type="Proteomes" id="UP000184356">
    <property type="component" value="Unassembled WGS sequence"/>
</dbReference>